<dbReference type="EMBL" id="JAUIZM010000008">
    <property type="protein sequence ID" value="KAK1370392.1"/>
    <property type="molecule type" value="Genomic_DNA"/>
</dbReference>
<evidence type="ECO:0000256" key="2">
    <source>
        <dbReference type="SAM" id="Phobius"/>
    </source>
</evidence>
<protein>
    <submittedName>
        <fullName evidence="3">Group 2</fullName>
    </submittedName>
</protein>
<gene>
    <name evidence="3" type="ORF">POM88_036484</name>
</gene>
<organism evidence="3 4">
    <name type="scientific">Heracleum sosnowskyi</name>
    <dbReference type="NCBI Taxonomy" id="360622"/>
    <lineage>
        <taxon>Eukaryota</taxon>
        <taxon>Viridiplantae</taxon>
        <taxon>Streptophyta</taxon>
        <taxon>Embryophyta</taxon>
        <taxon>Tracheophyta</taxon>
        <taxon>Spermatophyta</taxon>
        <taxon>Magnoliopsida</taxon>
        <taxon>eudicotyledons</taxon>
        <taxon>Gunneridae</taxon>
        <taxon>Pentapetalae</taxon>
        <taxon>asterids</taxon>
        <taxon>campanulids</taxon>
        <taxon>Apiales</taxon>
        <taxon>Apiaceae</taxon>
        <taxon>Apioideae</taxon>
        <taxon>apioid superclade</taxon>
        <taxon>Tordylieae</taxon>
        <taxon>Tordyliinae</taxon>
        <taxon>Heracleum</taxon>
    </lineage>
</organism>
<feature type="transmembrane region" description="Helical" evidence="2">
    <location>
        <begin position="113"/>
        <end position="136"/>
    </location>
</feature>
<accession>A0AAD8HQ99</accession>
<dbReference type="AlphaFoldDB" id="A0AAD8HQ99"/>
<evidence type="ECO:0000313" key="3">
    <source>
        <dbReference type="EMBL" id="KAK1370392.1"/>
    </source>
</evidence>
<keyword evidence="4" id="KW-1185">Reference proteome</keyword>
<proteinExistence type="predicted"/>
<sequence length="305" mass="34467">MHGKSDSDVTSVEASSPARPLYYVQSPSNHDPDKMSYGSSPFGSPGHHYRCSPIHHSRESSTSRFSASLKTTARNNAGYWKKLQRPGELVEEDGDDEEYDEDDEREKKEIKRFYVVCFVLSFVVLFSIFSLILWAASTSYPPEVYVKRLVFEKVNVQSGMDQSGVATDMLSLNSTVKIFYRNTGTFFGVDVKVAPVRLWFYQRNLATGHEVKFHQHRKTQRTIITSIGSHQLPLYGGVPGLIARNGRIDSISVPLNLTISIRSRAYVLGKLVKPKFYRTIRCQVTLHGSKLGKPVNLTNSCFHHN</sequence>
<comment type="caution">
    <text evidence="3">The sequence shown here is derived from an EMBL/GenBank/DDBJ whole genome shotgun (WGS) entry which is preliminary data.</text>
</comment>
<dbReference type="PANTHER" id="PTHR48436:SF1">
    <property type="entry name" value="2, PUTATIVE-RELATED"/>
    <property type="match status" value="1"/>
</dbReference>
<dbReference type="Proteomes" id="UP001237642">
    <property type="component" value="Unassembled WGS sequence"/>
</dbReference>
<dbReference type="PANTHER" id="PTHR48436">
    <property type="entry name" value="2, PUTATIVE-RELATED"/>
    <property type="match status" value="1"/>
</dbReference>
<keyword evidence="2" id="KW-0812">Transmembrane</keyword>
<reference evidence="3" key="1">
    <citation type="submission" date="2023-02" db="EMBL/GenBank/DDBJ databases">
        <title>Genome of toxic invasive species Heracleum sosnowskyi carries increased number of genes despite the absence of recent whole-genome duplications.</title>
        <authorList>
            <person name="Schelkunov M."/>
            <person name="Shtratnikova V."/>
            <person name="Makarenko M."/>
            <person name="Klepikova A."/>
            <person name="Omelchenko D."/>
            <person name="Novikova G."/>
            <person name="Obukhova E."/>
            <person name="Bogdanov V."/>
            <person name="Penin A."/>
            <person name="Logacheva M."/>
        </authorList>
    </citation>
    <scope>NUCLEOTIDE SEQUENCE</scope>
    <source>
        <strain evidence="3">Hsosn_3</strain>
        <tissue evidence="3">Leaf</tissue>
    </source>
</reference>
<name>A0AAD8HQ99_9APIA</name>
<keyword evidence="2" id="KW-1133">Transmembrane helix</keyword>
<keyword evidence="2" id="KW-0472">Membrane</keyword>
<evidence type="ECO:0000256" key="1">
    <source>
        <dbReference type="SAM" id="MobiDB-lite"/>
    </source>
</evidence>
<feature type="region of interest" description="Disordered" evidence="1">
    <location>
        <begin position="1"/>
        <end position="42"/>
    </location>
</feature>
<reference evidence="3" key="2">
    <citation type="submission" date="2023-05" db="EMBL/GenBank/DDBJ databases">
        <authorList>
            <person name="Schelkunov M.I."/>
        </authorList>
    </citation>
    <scope>NUCLEOTIDE SEQUENCE</scope>
    <source>
        <strain evidence="3">Hsosn_3</strain>
        <tissue evidence="3">Leaf</tissue>
    </source>
</reference>
<evidence type="ECO:0000313" key="4">
    <source>
        <dbReference type="Proteomes" id="UP001237642"/>
    </source>
</evidence>
<dbReference type="InterPro" id="IPR055276">
    <property type="entry name" value="NHL41-like"/>
</dbReference>